<feature type="transmembrane region" description="Helical" evidence="13">
    <location>
        <begin position="139"/>
        <end position="157"/>
    </location>
</feature>
<evidence type="ECO:0000256" key="13">
    <source>
        <dbReference type="SAM" id="Phobius"/>
    </source>
</evidence>
<evidence type="ECO:0000259" key="14">
    <source>
        <dbReference type="PROSITE" id="PS51384"/>
    </source>
</evidence>
<accession>A0ABT4YX06</accession>
<keyword evidence="7" id="KW-0274">FAD</keyword>
<keyword evidence="3" id="KW-0285">Flavoprotein</keyword>
<dbReference type="Gene3D" id="3.40.50.80">
    <property type="entry name" value="Nucleotide-binding domain of ferredoxin-NADP reductase (FNR) module"/>
    <property type="match status" value="1"/>
</dbReference>
<proteinExistence type="predicted"/>
<evidence type="ECO:0000313" key="16">
    <source>
        <dbReference type="Proteomes" id="UP001210678"/>
    </source>
</evidence>
<comment type="caution">
    <text evidence="15">The sequence shown here is derived from an EMBL/GenBank/DDBJ whole genome shotgun (WGS) entry which is preliminary data.</text>
</comment>
<keyword evidence="16" id="KW-1185">Reference proteome</keyword>
<evidence type="ECO:0000256" key="4">
    <source>
        <dbReference type="ARBA" id="ARBA00022692"/>
    </source>
</evidence>
<keyword evidence="6" id="KW-0479">Metal-binding</keyword>
<comment type="subcellular location">
    <subcellularLocation>
        <location evidence="2">Membrane</location>
        <topology evidence="2">Multi-pass membrane protein</topology>
    </subcellularLocation>
</comment>
<dbReference type="SUPFAM" id="SSF63380">
    <property type="entry name" value="Riboflavin synthase domain-like"/>
    <property type="match status" value="1"/>
</dbReference>
<keyword evidence="9" id="KW-0560">Oxidoreductase</keyword>
<keyword evidence="11" id="KW-0411">Iron-sulfur</keyword>
<dbReference type="SUPFAM" id="SSF52343">
    <property type="entry name" value="Ferredoxin reductase-like, C-terminal NADP-linked domain"/>
    <property type="match status" value="1"/>
</dbReference>
<evidence type="ECO:0000256" key="2">
    <source>
        <dbReference type="ARBA" id="ARBA00004141"/>
    </source>
</evidence>
<evidence type="ECO:0000256" key="8">
    <source>
        <dbReference type="ARBA" id="ARBA00022989"/>
    </source>
</evidence>
<dbReference type="CDD" id="cd06198">
    <property type="entry name" value="FNR_like_3"/>
    <property type="match status" value="1"/>
</dbReference>
<dbReference type="PROSITE" id="PS51384">
    <property type="entry name" value="FAD_FR"/>
    <property type="match status" value="1"/>
</dbReference>
<evidence type="ECO:0000256" key="11">
    <source>
        <dbReference type="ARBA" id="ARBA00023014"/>
    </source>
</evidence>
<feature type="domain" description="FAD-binding FR-type" evidence="14">
    <location>
        <begin position="163"/>
        <end position="265"/>
    </location>
</feature>
<dbReference type="EMBL" id="JAQLOI010000003">
    <property type="protein sequence ID" value="MDB1126033.1"/>
    <property type="molecule type" value="Genomic_DNA"/>
</dbReference>
<dbReference type="PANTHER" id="PTHR47354">
    <property type="entry name" value="NADH OXIDOREDUCTASE HCR"/>
    <property type="match status" value="1"/>
</dbReference>
<keyword evidence="8 13" id="KW-1133">Transmembrane helix</keyword>
<evidence type="ECO:0000256" key="12">
    <source>
        <dbReference type="ARBA" id="ARBA00023136"/>
    </source>
</evidence>
<comment type="cofactor">
    <cofactor evidence="1">
        <name>FAD</name>
        <dbReference type="ChEBI" id="CHEBI:57692"/>
    </cofactor>
</comment>
<dbReference type="PANTHER" id="PTHR47354:SF8">
    <property type="entry name" value="1,2-PHENYLACETYL-COA EPOXIDASE, SUBUNIT E"/>
    <property type="match status" value="1"/>
</dbReference>
<keyword evidence="10" id="KW-0408">Iron</keyword>
<dbReference type="InterPro" id="IPR039261">
    <property type="entry name" value="FNR_nucleotide-bd"/>
</dbReference>
<feature type="transmembrane region" description="Helical" evidence="13">
    <location>
        <begin position="271"/>
        <end position="288"/>
    </location>
</feature>
<evidence type="ECO:0000256" key="3">
    <source>
        <dbReference type="ARBA" id="ARBA00022630"/>
    </source>
</evidence>
<evidence type="ECO:0000256" key="5">
    <source>
        <dbReference type="ARBA" id="ARBA00022714"/>
    </source>
</evidence>
<evidence type="ECO:0000256" key="7">
    <source>
        <dbReference type="ARBA" id="ARBA00022827"/>
    </source>
</evidence>
<dbReference type="Pfam" id="PF08022">
    <property type="entry name" value="FAD_binding_8"/>
    <property type="match status" value="1"/>
</dbReference>
<dbReference type="InterPro" id="IPR050415">
    <property type="entry name" value="MRET"/>
</dbReference>
<protein>
    <submittedName>
        <fullName evidence="15">Ferric reductase-like transmembrane domain-containing protein</fullName>
    </submittedName>
</protein>
<dbReference type="RefSeq" id="WP_272140287.1">
    <property type="nucleotide sequence ID" value="NZ_JAQLOI010000003.1"/>
</dbReference>
<name>A0ABT4YX06_9VIBR</name>
<evidence type="ECO:0000256" key="9">
    <source>
        <dbReference type="ARBA" id="ARBA00023002"/>
    </source>
</evidence>
<gene>
    <name evidence="15" type="ORF">PGX00_21150</name>
</gene>
<evidence type="ECO:0000313" key="15">
    <source>
        <dbReference type="EMBL" id="MDB1126033.1"/>
    </source>
</evidence>
<sequence length="394" mass="44207">MCLAVVLAARFSWVESKVKGLDKGYALHKNLGIAATVTLIMHWLIVKSGPWLVEAQLIARPDRGARPALEGINWHAVAEQVGDISFKVFLIFSIISLVQAISYKKFKFTHKLGGILVLAGVFHSVMLLNWNVASIPMNVVIVALSIIGVCCSVMSLTGKIGKSNKVDGKVSDVTKFKTADNNNSVVRFTVQLNKEIDYKEGQFAYLDFHDGEAPHPFSILDYDRNNQLISFGVKDLGDYTHQLVNSLDENQKVTVEGSYGRFQMSVQEHQVWVGAGIGIVPFISRIYWLKRRADKAHQAFQKIELFYCVNSKKEAFFENEIIKVLDHLDFIELHIVDAEKGELLNGEQIITKMAGKTYDVSFCGPSEFGKSLQNHLALTGLPEDKFHKEIFKMR</sequence>
<feature type="transmembrane region" description="Helical" evidence="13">
    <location>
        <begin position="84"/>
        <end position="103"/>
    </location>
</feature>
<keyword evidence="12 13" id="KW-0472">Membrane</keyword>
<dbReference type="InterPro" id="IPR013112">
    <property type="entry name" value="FAD-bd_8"/>
</dbReference>
<reference evidence="15 16" key="1">
    <citation type="submission" date="2023-01" db="EMBL/GenBank/DDBJ databases">
        <title>Vibrio sp. KJ40-1 sp.nov, isolated from marine algae.</title>
        <authorList>
            <person name="Butt M."/>
            <person name="Kim J.M.J."/>
            <person name="Jeon C.O.C."/>
        </authorList>
    </citation>
    <scope>NUCLEOTIDE SEQUENCE [LARGE SCALE GENOMIC DNA]</scope>
    <source>
        <strain evidence="15 16">KJ40-1</strain>
    </source>
</reference>
<evidence type="ECO:0000256" key="1">
    <source>
        <dbReference type="ARBA" id="ARBA00001974"/>
    </source>
</evidence>
<dbReference type="Gene3D" id="2.40.30.10">
    <property type="entry name" value="Translation factors"/>
    <property type="match status" value="1"/>
</dbReference>
<evidence type="ECO:0000256" key="10">
    <source>
        <dbReference type="ARBA" id="ARBA00023004"/>
    </source>
</evidence>
<dbReference type="InterPro" id="IPR017938">
    <property type="entry name" value="Riboflavin_synthase-like_b-brl"/>
</dbReference>
<dbReference type="Pfam" id="PF01794">
    <property type="entry name" value="Ferric_reduct"/>
    <property type="match status" value="1"/>
</dbReference>
<feature type="transmembrane region" description="Helical" evidence="13">
    <location>
        <begin position="115"/>
        <end position="133"/>
    </location>
</feature>
<keyword evidence="4 13" id="KW-0812">Transmembrane</keyword>
<evidence type="ECO:0000256" key="6">
    <source>
        <dbReference type="ARBA" id="ARBA00022723"/>
    </source>
</evidence>
<dbReference type="InterPro" id="IPR017927">
    <property type="entry name" value="FAD-bd_FR_type"/>
</dbReference>
<keyword evidence="5" id="KW-0001">2Fe-2S</keyword>
<organism evidence="15 16">
    <name type="scientific">Vibrio algarum</name>
    <dbReference type="NCBI Taxonomy" id="3020714"/>
    <lineage>
        <taxon>Bacteria</taxon>
        <taxon>Pseudomonadati</taxon>
        <taxon>Pseudomonadota</taxon>
        <taxon>Gammaproteobacteria</taxon>
        <taxon>Vibrionales</taxon>
        <taxon>Vibrionaceae</taxon>
        <taxon>Vibrio</taxon>
    </lineage>
</organism>
<dbReference type="Proteomes" id="UP001210678">
    <property type="component" value="Unassembled WGS sequence"/>
</dbReference>
<dbReference type="InterPro" id="IPR013130">
    <property type="entry name" value="Fe3_Rdtase_TM_dom"/>
</dbReference>